<dbReference type="Proteomes" id="UP000321353">
    <property type="component" value="Chromosome"/>
</dbReference>
<evidence type="ECO:0000313" key="2">
    <source>
        <dbReference type="Proteomes" id="UP000321353"/>
    </source>
</evidence>
<evidence type="ECO:0000313" key="1">
    <source>
        <dbReference type="EMBL" id="QEG00784.1"/>
    </source>
</evidence>
<keyword evidence="2" id="KW-1185">Reference proteome</keyword>
<organism evidence="1 2">
    <name type="scientific">Stieleria maiorica</name>
    <dbReference type="NCBI Taxonomy" id="2795974"/>
    <lineage>
        <taxon>Bacteria</taxon>
        <taxon>Pseudomonadati</taxon>
        <taxon>Planctomycetota</taxon>
        <taxon>Planctomycetia</taxon>
        <taxon>Pirellulales</taxon>
        <taxon>Pirellulaceae</taxon>
        <taxon>Stieleria</taxon>
    </lineage>
</organism>
<dbReference type="InterPro" id="IPR018247">
    <property type="entry name" value="EF_Hand_1_Ca_BS"/>
</dbReference>
<dbReference type="EMBL" id="CP036264">
    <property type="protein sequence ID" value="QEG00784.1"/>
    <property type="molecule type" value="Genomic_DNA"/>
</dbReference>
<protein>
    <recommendedName>
        <fullName evidence="3">EF-hand domain-containing protein</fullName>
    </recommendedName>
</protein>
<sequence>MIRSAASKFLACCIVATFLSGGGAFRGCLADDLRLCLIDAADRDAAADDLSVSLVRSFSRCGFSVVRESVPRRLARQAMSAERFVIYVRGHVAISEADCHLHTDQTGTTVSLGEIVRLLNRVDPPPKHVIIVGDLKSDTDAAELYTCLSTLVSRSAVPIDFVAPLTSGDDQDVGRSAMETLHRATTSLRLPDADGNGELSVGELVRFFVAESGSPERILSVASPTSSDNRTVIRYQTADLEHALEDIADEVARYCHHASIDHVVVLPFLLAAGNEVRSSQLGRYLSDRVRRHLVYKHHLDACPEEREVIETLRTSRIRTREIVRRAGEVSQALLPESQDRGVVVFGRIGGLVPSGADFTGIHGLQLRLVTLSHGKPQRALQLDVDSIRLKPGHSDMVSPRQRIAMSRLEGLNDDSLAVHPMTDPSFRPRIYLAVDGKRVDHEYINQDSRMSVRVDPNTSYEIVVDNQGGEAFFLRLLVDGKNTIPERPYDNSFGSSTERRPGILVSLPEARCWYVAKNAIHTFKGFYNDVDSGSGQAVAYGFRVTDQLDDDAYDNLDTGVITAAIYKPVAKSRSSMGAIPQFATELGQRIEAPIAPYQGEQAPQDEPSDIVYIDYGF</sequence>
<dbReference type="PROSITE" id="PS00018">
    <property type="entry name" value="EF_HAND_1"/>
    <property type="match status" value="1"/>
</dbReference>
<dbReference type="AlphaFoldDB" id="A0A5B9MIN4"/>
<reference evidence="1 2" key="1">
    <citation type="submission" date="2019-02" db="EMBL/GenBank/DDBJ databases">
        <title>Planctomycetal bacteria perform biofilm scaping via a novel small molecule.</title>
        <authorList>
            <person name="Jeske O."/>
            <person name="Boedeker C."/>
            <person name="Wiegand S."/>
            <person name="Breitling P."/>
            <person name="Kallscheuer N."/>
            <person name="Jogler M."/>
            <person name="Rohde M."/>
            <person name="Petersen J."/>
            <person name="Medema M.H."/>
            <person name="Surup F."/>
            <person name="Jogler C."/>
        </authorList>
    </citation>
    <scope>NUCLEOTIDE SEQUENCE [LARGE SCALE GENOMIC DNA]</scope>
    <source>
        <strain evidence="1 2">Mal15</strain>
    </source>
</reference>
<dbReference type="KEGG" id="smam:Mal15_48560"/>
<proteinExistence type="predicted"/>
<name>A0A5B9MIN4_9BACT</name>
<dbReference type="RefSeq" id="WP_147869963.1">
    <property type="nucleotide sequence ID" value="NZ_CP036264.1"/>
</dbReference>
<evidence type="ECO:0008006" key="3">
    <source>
        <dbReference type="Google" id="ProtNLM"/>
    </source>
</evidence>
<accession>A0A5B9MIN4</accession>
<gene>
    <name evidence="1" type="ORF">Mal15_48560</name>
</gene>